<keyword evidence="10" id="KW-1003">Cell membrane</keyword>
<accession>A0A6B3L9M1</accession>
<dbReference type="Pfam" id="PF02424">
    <property type="entry name" value="ApbE"/>
    <property type="match status" value="1"/>
</dbReference>
<evidence type="ECO:0000256" key="6">
    <source>
        <dbReference type="ARBA" id="ARBA00022723"/>
    </source>
</evidence>
<keyword evidence="5 10" id="KW-0808">Transferase</keyword>
<dbReference type="PROSITE" id="PS51257">
    <property type="entry name" value="PROKAR_LIPOPROTEIN"/>
    <property type="match status" value="1"/>
</dbReference>
<dbReference type="Gene3D" id="3.10.520.10">
    <property type="entry name" value="ApbE-like domains"/>
    <property type="match status" value="1"/>
</dbReference>
<dbReference type="InterPro" id="IPR003374">
    <property type="entry name" value="ApbE-like_sf"/>
</dbReference>
<organism evidence="11 12">
    <name type="scientific">Sulfuriroseicoccus oceanibius</name>
    <dbReference type="NCBI Taxonomy" id="2707525"/>
    <lineage>
        <taxon>Bacteria</taxon>
        <taxon>Pseudomonadati</taxon>
        <taxon>Verrucomicrobiota</taxon>
        <taxon>Verrucomicrobiia</taxon>
        <taxon>Verrucomicrobiales</taxon>
        <taxon>Verrucomicrobiaceae</taxon>
        <taxon>Sulfuriroseicoccus</taxon>
    </lineage>
</organism>
<dbReference type="GO" id="GO:0046872">
    <property type="term" value="F:metal ion binding"/>
    <property type="evidence" value="ECO:0007669"/>
    <property type="project" value="UniProtKB-UniRule"/>
</dbReference>
<keyword evidence="6 10" id="KW-0479">Metal-binding</keyword>
<dbReference type="PROSITE" id="PS51318">
    <property type="entry name" value="TAT"/>
    <property type="match status" value="1"/>
</dbReference>
<keyword evidence="7 10" id="KW-0274">FAD</keyword>
<keyword evidence="10" id="KW-0449">Lipoprotein</keyword>
<dbReference type="GO" id="GO:0005886">
    <property type="term" value="C:plasma membrane"/>
    <property type="evidence" value="ECO:0007669"/>
    <property type="project" value="UniProtKB-SubCell"/>
</dbReference>
<keyword evidence="8 10" id="KW-0460">Magnesium</keyword>
<dbReference type="EC" id="2.7.1.180" evidence="2 10"/>
<dbReference type="EMBL" id="CP066776">
    <property type="protein sequence ID" value="QQL44159.1"/>
    <property type="molecule type" value="Genomic_DNA"/>
</dbReference>
<comment type="similarity">
    <text evidence="10">Belongs to the ApbE family.</text>
</comment>
<dbReference type="InterPro" id="IPR006311">
    <property type="entry name" value="TAT_signal"/>
</dbReference>
<proteinExistence type="inferred from homology"/>
<evidence type="ECO:0000256" key="4">
    <source>
        <dbReference type="ARBA" id="ARBA00022630"/>
    </source>
</evidence>
<comment type="function">
    <text evidence="10">Flavin transferase that catalyzes the transfer of the FMN moiety of FAD and its covalent binding to the hydroxyl group of a threonine residue in a target flavoprotein.</text>
</comment>
<protein>
    <recommendedName>
        <fullName evidence="3 10">FAD:protein FMN transferase</fullName>
        <ecNumber evidence="2 10">2.7.1.180</ecNumber>
    </recommendedName>
</protein>
<keyword evidence="12" id="KW-1185">Reference proteome</keyword>
<evidence type="ECO:0000256" key="9">
    <source>
        <dbReference type="ARBA" id="ARBA00048540"/>
    </source>
</evidence>
<evidence type="ECO:0000256" key="8">
    <source>
        <dbReference type="ARBA" id="ARBA00022842"/>
    </source>
</evidence>
<evidence type="ECO:0000313" key="12">
    <source>
        <dbReference type="Proteomes" id="UP000475117"/>
    </source>
</evidence>
<reference evidence="11 12" key="1">
    <citation type="submission" date="2020-12" db="EMBL/GenBank/DDBJ databases">
        <title>Sulforoseuscoccus oceanibium gen. nov., sp. nov., a representative of the phylum Verrucomicrobia with special cytoplasmic membrane, and proposal of Sulforoseuscoccusaceae fam. nov.</title>
        <authorList>
            <person name="Xi F."/>
        </authorList>
    </citation>
    <scope>NUCLEOTIDE SEQUENCE [LARGE SCALE GENOMIC DNA]</scope>
    <source>
        <strain evidence="11 12">T37</strain>
    </source>
</reference>
<evidence type="ECO:0000256" key="7">
    <source>
        <dbReference type="ARBA" id="ARBA00022827"/>
    </source>
</evidence>
<keyword evidence="10" id="KW-0997">Cell inner membrane</keyword>
<dbReference type="InterPro" id="IPR024932">
    <property type="entry name" value="ApbE"/>
</dbReference>
<evidence type="ECO:0000256" key="3">
    <source>
        <dbReference type="ARBA" id="ARBA00016337"/>
    </source>
</evidence>
<evidence type="ECO:0000256" key="1">
    <source>
        <dbReference type="ARBA" id="ARBA00001946"/>
    </source>
</evidence>
<dbReference type="GO" id="GO:0016740">
    <property type="term" value="F:transferase activity"/>
    <property type="evidence" value="ECO:0007669"/>
    <property type="project" value="UniProtKB-UniRule"/>
</dbReference>
<keyword evidence="10" id="KW-0472">Membrane</keyword>
<evidence type="ECO:0000256" key="10">
    <source>
        <dbReference type="RuleBase" id="RU363002"/>
    </source>
</evidence>
<comment type="subcellular location">
    <subcellularLocation>
        <location evidence="10">Cell inner membrane</location>
        <topology evidence="10">Lipid-anchor</topology>
        <orientation evidence="10">Periplasmic side</orientation>
    </subcellularLocation>
</comment>
<dbReference type="PANTHER" id="PTHR30040">
    <property type="entry name" value="THIAMINE BIOSYNTHESIS LIPOPROTEIN APBE"/>
    <property type="match status" value="1"/>
</dbReference>
<sequence length="327" mass="34698">MTQAVNRRHFLRTGALALVAGMGGVGCRHGRRERAAAASDGGQWSGIGFGIEMQAQWSGSSGAADVGNTIERTIQQLEAAFSLYSDQSELSRLNQSRVLESASPVFLSVLAQSRQLVERTGGLFQPALRKAWEQRDDRSLRAGLLRAADMRFVETDGRSVRVTNPDTELSFNALVQGLLADRVAESMQRNGVRSALLQLGENRAIGEHPDGRPWMLGVSGEDGAGEPGLVGLVEFADAGMAVSAVRPGAPWLHPLTGRMVDGNRVVAVVSREGAAVADAFATAFAVGGGAHFDALVEALGQGGDYQVMVWEDARLVFESGDVLMPIG</sequence>
<evidence type="ECO:0000313" key="11">
    <source>
        <dbReference type="EMBL" id="QQL44159.1"/>
    </source>
</evidence>
<evidence type="ECO:0000256" key="5">
    <source>
        <dbReference type="ARBA" id="ARBA00022679"/>
    </source>
</evidence>
<dbReference type="PANTHER" id="PTHR30040:SF2">
    <property type="entry name" value="FAD:PROTEIN FMN TRANSFERASE"/>
    <property type="match status" value="1"/>
</dbReference>
<comment type="catalytic activity">
    <reaction evidence="9 10">
        <text>L-threonyl-[protein] + FAD = FMN-L-threonyl-[protein] + AMP + H(+)</text>
        <dbReference type="Rhea" id="RHEA:36847"/>
        <dbReference type="Rhea" id="RHEA-COMP:11060"/>
        <dbReference type="Rhea" id="RHEA-COMP:11061"/>
        <dbReference type="ChEBI" id="CHEBI:15378"/>
        <dbReference type="ChEBI" id="CHEBI:30013"/>
        <dbReference type="ChEBI" id="CHEBI:57692"/>
        <dbReference type="ChEBI" id="CHEBI:74257"/>
        <dbReference type="ChEBI" id="CHEBI:456215"/>
        <dbReference type="EC" id="2.7.1.180"/>
    </reaction>
</comment>
<keyword evidence="4 10" id="KW-0285">Flavoprotein</keyword>
<dbReference type="Proteomes" id="UP000475117">
    <property type="component" value="Chromosome"/>
</dbReference>
<dbReference type="SUPFAM" id="SSF143631">
    <property type="entry name" value="ApbE-like"/>
    <property type="match status" value="1"/>
</dbReference>
<dbReference type="KEGG" id="soa:G3M56_009655"/>
<gene>
    <name evidence="11" type="ORF">G3M56_009655</name>
</gene>
<name>A0A6B3L9M1_9BACT</name>
<dbReference type="RefSeq" id="WP_164362490.1">
    <property type="nucleotide sequence ID" value="NZ_CP066776.1"/>
</dbReference>
<dbReference type="AlphaFoldDB" id="A0A6B3L9M1"/>
<comment type="cofactor">
    <cofactor evidence="1 10">
        <name>Mg(2+)</name>
        <dbReference type="ChEBI" id="CHEBI:18420"/>
    </cofactor>
</comment>
<evidence type="ECO:0000256" key="2">
    <source>
        <dbReference type="ARBA" id="ARBA00011955"/>
    </source>
</evidence>